<dbReference type="InterPro" id="IPR050469">
    <property type="entry name" value="Diguanylate_Cyclase"/>
</dbReference>
<dbReference type="CDD" id="cd01949">
    <property type="entry name" value="GGDEF"/>
    <property type="match status" value="1"/>
</dbReference>
<dbReference type="Gene3D" id="3.30.70.270">
    <property type="match status" value="1"/>
</dbReference>
<evidence type="ECO:0000259" key="3">
    <source>
        <dbReference type="PROSITE" id="PS50887"/>
    </source>
</evidence>
<evidence type="ECO:0000313" key="4">
    <source>
        <dbReference type="EMBL" id="SMD15282.1"/>
    </source>
</evidence>
<dbReference type="EMBL" id="FWXI01000037">
    <property type="protein sequence ID" value="SMD15282.1"/>
    <property type="molecule type" value="Genomic_DNA"/>
</dbReference>
<keyword evidence="2" id="KW-1133">Transmembrane helix</keyword>
<proteinExistence type="predicted"/>
<dbReference type="PROSITE" id="PS50887">
    <property type="entry name" value="GGDEF"/>
    <property type="match status" value="1"/>
</dbReference>
<dbReference type="STRING" id="112901.SAMN04488500_1377"/>
<dbReference type="FunFam" id="3.30.70.270:FF:000001">
    <property type="entry name" value="Diguanylate cyclase domain protein"/>
    <property type="match status" value="1"/>
</dbReference>
<evidence type="ECO:0000256" key="1">
    <source>
        <dbReference type="SAM" id="Coils"/>
    </source>
</evidence>
<dbReference type="Proteomes" id="UP000192738">
    <property type="component" value="Unassembled WGS sequence"/>
</dbReference>
<protein>
    <submittedName>
        <fullName evidence="4">Diguanylate cyclase (GGDEF) domain-containing protein</fullName>
    </submittedName>
</protein>
<dbReference type="Pfam" id="PF04392">
    <property type="entry name" value="ABC_sub_bind"/>
    <property type="match status" value="1"/>
</dbReference>
<dbReference type="InterPro" id="IPR000160">
    <property type="entry name" value="GGDEF_dom"/>
</dbReference>
<dbReference type="AlphaFoldDB" id="A0A1W2F0C2"/>
<evidence type="ECO:0000256" key="2">
    <source>
        <dbReference type="SAM" id="Phobius"/>
    </source>
</evidence>
<dbReference type="GO" id="GO:0052621">
    <property type="term" value="F:diguanylate cyclase activity"/>
    <property type="evidence" value="ECO:0007669"/>
    <property type="project" value="TreeGrafter"/>
</dbReference>
<dbReference type="GO" id="GO:0043709">
    <property type="term" value="P:cell adhesion involved in single-species biofilm formation"/>
    <property type="evidence" value="ECO:0007669"/>
    <property type="project" value="TreeGrafter"/>
</dbReference>
<feature type="coiled-coil region" evidence="1">
    <location>
        <begin position="403"/>
        <end position="430"/>
    </location>
</feature>
<feature type="transmembrane region" description="Helical" evidence="2">
    <location>
        <begin position="352"/>
        <end position="373"/>
    </location>
</feature>
<dbReference type="InterPro" id="IPR029787">
    <property type="entry name" value="Nucleotide_cyclase"/>
</dbReference>
<dbReference type="OrthoDB" id="9805474at2"/>
<dbReference type="RefSeq" id="WP_084578403.1">
    <property type="nucleotide sequence ID" value="NZ_CP155572.1"/>
</dbReference>
<dbReference type="NCBIfam" id="TIGR00254">
    <property type="entry name" value="GGDEF"/>
    <property type="match status" value="1"/>
</dbReference>
<dbReference type="SUPFAM" id="SSF55073">
    <property type="entry name" value="Nucleotide cyclase"/>
    <property type="match status" value="1"/>
</dbReference>
<feature type="domain" description="GGDEF" evidence="3">
    <location>
        <begin position="458"/>
        <end position="590"/>
    </location>
</feature>
<dbReference type="GO" id="GO:1902201">
    <property type="term" value="P:negative regulation of bacterial-type flagellum-dependent cell motility"/>
    <property type="evidence" value="ECO:0007669"/>
    <property type="project" value="TreeGrafter"/>
</dbReference>
<reference evidence="4 5" key="1">
    <citation type="submission" date="2017-04" db="EMBL/GenBank/DDBJ databases">
        <authorList>
            <person name="Afonso C.L."/>
            <person name="Miller P.J."/>
            <person name="Scott M.A."/>
            <person name="Spackman E."/>
            <person name="Goraichik I."/>
            <person name="Dimitrov K.M."/>
            <person name="Suarez D.L."/>
            <person name="Swayne D.E."/>
        </authorList>
    </citation>
    <scope>NUCLEOTIDE SEQUENCE [LARGE SCALE GENOMIC DNA]</scope>
    <source>
        <strain evidence="4 5">DSM 5090</strain>
    </source>
</reference>
<organism evidence="4 5">
    <name type="scientific">Sporomusa malonica</name>
    <dbReference type="NCBI Taxonomy" id="112901"/>
    <lineage>
        <taxon>Bacteria</taxon>
        <taxon>Bacillati</taxon>
        <taxon>Bacillota</taxon>
        <taxon>Negativicutes</taxon>
        <taxon>Selenomonadales</taxon>
        <taxon>Sporomusaceae</taxon>
        <taxon>Sporomusa</taxon>
    </lineage>
</organism>
<keyword evidence="1" id="KW-0175">Coiled coil</keyword>
<dbReference type="PANTHER" id="PTHR45138:SF9">
    <property type="entry name" value="DIGUANYLATE CYCLASE DGCM-RELATED"/>
    <property type="match status" value="1"/>
</dbReference>
<dbReference type="PANTHER" id="PTHR45138">
    <property type="entry name" value="REGULATORY COMPONENTS OF SENSORY TRANSDUCTION SYSTEM"/>
    <property type="match status" value="1"/>
</dbReference>
<dbReference type="Pfam" id="PF00990">
    <property type="entry name" value="GGDEF"/>
    <property type="match status" value="1"/>
</dbReference>
<keyword evidence="5" id="KW-1185">Reference proteome</keyword>
<sequence length="600" mass="68216">MLNRSLAIISLSILILFSIIVFPVLPCLAVSPTEKNILIMHAFTQDYPVHEAFNKGLKSRFQQDYQYKINYSYEYLDLARFENSEDYLAETAHYFQAKYSNRLPEMIITSSILAPFLQKYGIDIFPGVPILVVSKESNVPIENISADFVAIPDGFDETVQADKNIQLILRTRPFIQKIHIVVGDSEVERELVERLQQVTDKYADKVQFVCLNKLSYDQMVEHIRNSSDRSAILFVRWNVDVEGKRFIPVQVLQAICRYSKAPVYGEAAHLLGSGILGGYVYNYGISGKNVAEVGLDILKGKKPSDISVTNVQVSEYVFDWRELKRWGIDEEKLPPGSRIEYREYSAWELYKGYIIGGIALLLLETALALGLLVNRSRRKRAESELIQLNMTLEKRVFDRTQELQDANNQLTIAQELLEALNQQLDLTSRTDSLTGLYNRRHMEERIQEEYEQYQRTGSRFALIMADIDFFKKVNDMYGHDVGDCVLKSVTEYLRKSVRAYDIVARWGGEEFLLLLPATNAENAVGLAERIRKTVEEHKCFCKGEALSVTLTAGVSVIGREDTIGSIIRKADIALYQGKRSGRNCVVSFEGISNIEISGPS</sequence>
<dbReference type="InterPro" id="IPR043128">
    <property type="entry name" value="Rev_trsase/Diguanyl_cyclase"/>
</dbReference>
<gene>
    <name evidence="4" type="ORF">SAMN04488500_1377</name>
</gene>
<dbReference type="GO" id="GO:0005886">
    <property type="term" value="C:plasma membrane"/>
    <property type="evidence" value="ECO:0007669"/>
    <property type="project" value="TreeGrafter"/>
</dbReference>
<keyword evidence="2" id="KW-0812">Transmembrane</keyword>
<name>A0A1W2F0C2_9FIRM</name>
<accession>A0A1W2F0C2</accession>
<dbReference type="SMART" id="SM00267">
    <property type="entry name" value="GGDEF"/>
    <property type="match status" value="1"/>
</dbReference>
<keyword evidence="2" id="KW-0472">Membrane</keyword>
<evidence type="ECO:0000313" key="5">
    <source>
        <dbReference type="Proteomes" id="UP000192738"/>
    </source>
</evidence>
<dbReference type="InterPro" id="IPR007487">
    <property type="entry name" value="ABC_transpt-TYRBP-like"/>
</dbReference>